<name>A0A0E9TS16_ANGAN</name>
<dbReference type="AlphaFoldDB" id="A0A0E9TS16"/>
<protein>
    <submittedName>
        <fullName evidence="1">Uncharacterized protein</fullName>
    </submittedName>
</protein>
<organism evidence="1">
    <name type="scientific">Anguilla anguilla</name>
    <name type="common">European freshwater eel</name>
    <name type="synonym">Muraena anguilla</name>
    <dbReference type="NCBI Taxonomy" id="7936"/>
    <lineage>
        <taxon>Eukaryota</taxon>
        <taxon>Metazoa</taxon>
        <taxon>Chordata</taxon>
        <taxon>Craniata</taxon>
        <taxon>Vertebrata</taxon>
        <taxon>Euteleostomi</taxon>
        <taxon>Actinopterygii</taxon>
        <taxon>Neopterygii</taxon>
        <taxon>Teleostei</taxon>
        <taxon>Anguilliformes</taxon>
        <taxon>Anguillidae</taxon>
        <taxon>Anguilla</taxon>
    </lineage>
</organism>
<accession>A0A0E9TS16</accession>
<evidence type="ECO:0000313" key="1">
    <source>
        <dbReference type="EMBL" id="JAH56227.1"/>
    </source>
</evidence>
<reference evidence="1" key="1">
    <citation type="submission" date="2014-11" db="EMBL/GenBank/DDBJ databases">
        <authorList>
            <person name="Amaro Gonzalez C."/>
        </authorList>
    </citation>
    <scope>NUCLEOTIDE SEQUENCE</scope>
</reference>
<sequence>MWVFYQHEIISYQLVHQRLHFVHVCVCVCVEGHLPVVSNSCDRSFLSGGSVVRRLLGLSLTVACMPLIGLRFSFLRLLSN</sequence>
<proteinExistence type="predicted"/>
<dbReference type="EMBL" id="GBXM01052350">
    <property type="protein sequence ID" value="JAH56227.1"/>
    <property type="molecule type" value="Transcribed_RNA"/>
</dbReference>
<reference evidence="1" key="2">
    <citation type="journal article" date="2015" name="Fish Shellfish Immunol.">
        <title>Early steps in the European eel (Anguilla anguilla)-Vibrio vulnificus interaction in the gills: Role of the RtxA13 toxin.</title>
        <authorList>
            <person name="Callol A."/>
            <person name="Pajuelo D."/>
            <person name="Ebbesson L."/>
            <person name="Teles M."/>
            <person name="MacKenzie S."/>
            <person name="Amaro C."/>
        </authorList>
    </citation>
    <scope>NUCLEOTIDE SEQUENCE</scope>
</reference>